<dbReference type="PANTHER" id="PTHR43479:SF11">
    <property type="entry name" value="ACREF_ENVCD OPERON REPRESSOR-RELATED"/>
    <property type="match status" value="1"/>
</dbReference>
<dbReference type="EMBL" id="JH611157">
    <property type="protein sequence ID" value="EJP71105.1"/>
    <property type="molecule type" value="Genomic_DNA"/>
</dbReference>
<dbReference type="PRINTS" id="PR00455">
    <property type="entry name" value="HTHTETR"/>
</dbReference>
<dbReference type="GO" id="GO:0003677">
    <property type="term" value="F:DNA binding"/>
    <property type="evidence" value="ECO:0007669"/>
    <property type="project" value="UniProtKB-UniRule"/>
</dbReference>
<dbReference type="InterPro" id="IPR001647">
    <property type="entry name" value="HTH_TetR"/>
</dbReference>
<organism evidence="4 5">
    <name type="scientific">SAR86 cluster bacterium SAR86A</name>
    <dbReference type="NCBI Taxonomy" id="1123866"/>
    <lineage>
        <taxon>Bacteria</taxon>
        <taxon>Pseudomonadati</taxon>
        <taxon>Pseudomonadota</taxon>
        <taxon>Gammaproteobacteria</taxon>
        <taxon>SAR86 cluster</taxon>
    </lineage>
</organism>
<keyword evidence="1 2" id="KW-0238">DNA-binding</keyword>
<evidence type="ECO:0000259" key="3">
    <source>
        <dbReference type="PROSITE" id="PS50977"/>
    </source>
</evidence>
<dbReference type="SUPFAM" id="SSF46689">
    <property type="entry name" value="Homeodomain-like"/>
    <property type="match status" value="1"/>
</dbReference>
<dbReference type="STRING" id="1123866.NT01SARS_0906"/>
<evidence type="ECO:0000256" key="2">
    <source>
        <dbReference type="PROSITE-ProRule" id="PRU00335"/>
    </source>
</evidence>
<dbReference type="Gene3D" id="1.10.357.10">
    <property type="entry name" value="Tetracycline Repressor, domain 2"/>
    <property type="match status" value="1"/>
</dbReference>
<accession>J4WN90</accession>
<dbReference type="InterPro" id="IPR054580">
    <property type="entry name" value="SlmA-like_C"/>
</dbReference>
<protein>
    <submittedName>
        <fullName evidence="4">HTH-type protein SlmA</fullName>
    </submittedName>
</protein>
<evidence type="ECO:0000313" key="4">
    <source>
        <dbReference type="EMBL" id="EJP71105.1"/>
    </source>
</evidence>
<gene>
    <name evidence="4" type="ORF">NT01SARS_0906</name>
</gene>
<feature type="DNA-binding region" description="H-T-H motif" evidence="2">
    <location>
        <begin position="26"/>
        <end position="45"/>
    </location>
</feature>
<feature type="domain" description="HTH tetR-type" evidence="3">
    <location>
        <begin position="3"/>
        <end position="63"/>
    </location>
</feature>
<dbReference type="InterPro" id="IPR009057">
    <property type="entry name" value="Homeodomain-like_sf"/>
</dbReference>
<name>J4WN90_9GAMM</name>
<proteinExistence type="predicted"/>
<sequence>MKKDRKNIILESLASMLEERNMSKVTTALLAEKSGITEAALYRHFPSKRAIYAELFSFCDNAIFSKCNELKKEKLSSKDKIKNSFLFFMIFVEKNKGFARLLSREALSSDEQNVSDNVNQFYERLELFFRQVLKEDSDNLVTQPGVSAQLIVTALEGNVSRYIRSKFKDAPSSYIENIWQLLAITIFKN</sequence>
<dbReference type="Proteomes" id="UP000010305">
    <property type="component" value="Unassembled WGS sequence"/>
</dbReference>
<dbReference type="HOGENOM" id="CLU_069356_5_0_6"/>
<dbReference type="Pfam" id="PF00440">
    <property type="entry name" value="TetR_N"/>
    <property type="match status" value="1"/>
</dbReference>
<dbReference type="InterPro" id="IPR050624">
    <property type="entry name" value="HTH-type_Tx_Regulator"/>
</dbReference>
<dbReference type="AlphaFoldDB" id="J4WN90"/>
<evidence type="ECO:0000256" key="1">
    <source>
        <dbReference type="ARBA" id="ARBA00023125"/>
    </source>
</evidence>
<reference evidence="4 5" key="1">
    <citation type="journal article" date="2012" name="ISME J.">
        <title>Genomic insights to SAR86, an abundant and uncultivated marine bacterial lineage.</title>
        <authorList>
            <person name="Dupont C.L."/>
            <person name="Rusch D.B."/>
            <person name="Yooseph S."/>
            <person name="Lombardo M.J."/>
            <person name="Richter R.A."/>
            <person name="Valas R."/>
            <person name="Novotny M."/>
            <person name="Yee-Greenbaum J."/>
            <person name="Selengut J.D."/>
            <person name="Haft D.H."/>
            <person name="Halpern A.L."/>
            <person name="Lasken R.S."/>
            <person name="Nealson K."/>
            <person name="Friedman R."/>
            <person name="Venter J.C."/>
        </authorList>
    </citation>
    <scope>NUCLEOTIDE SEQUENCE [LARGE SCALE GENOMIC DNA]</scope>
</reference>
<dbReference type="Pfam" id="PF22276">
    <property type="entry name" value="SlmA-like_C"/>
    <property type="match status" value="1"/>
</dbReference>
<dbReference type="PROSITE" id="PS50977">
    <property type="entry name" value="HTH_TETR_2"/>
    <property type="match status" value="1"/>
</dbReference>
<evidence type="ECO:0000313" key="5">
    <source>
        <dbReference type="Proteomes" id="UP000010305"/>
    </source>
</evidence>
<dbReference type="PANTHER" id="PTHR43479">
    <property type="entry name" value="ACREF/ENVCD OPERON REPRESSOR-RELATED"/>
    <property type="match status" value="1"/>
</dbReference>
<dbReference type="NCBIfam" id="NF007015">
    <property type="entry name" value="PRK09480.1"/>
    <property type="match status" value="1"/>
</dbReference>